<gene>
    <name evidence="4" type="ORF">EHUX00137_LOCUS40067</name>
</gene>
<feature type="region of interest" description="Disordered" evidence="2">
    <location>
        <begin position="956"/>
        <end position="1013"/>
    </location>
</feature>
<keyword evidence="1" id="KW-0106">Calcium</keyword>
<feature type="region of interest" description="Disordered" evidence="2">
    <location>
        <begin position="886"/>
        <end position="910"/>
    </location>
</feature>
<dbReference type="PANTHER" id="PTHR33487:SF1">
    <property type="entry name" value="CILIA- AND FLAGELLA-ASSOCIATED PROTEIN 54"/>
    <property type="match status" value="1"/>
</dbReference>
<dbReference type="SUPFAM" id="SSF47473">
    <property type="entry name" value="EF-hand"/>
    <property type="match status" value="1"/>
</dbReference>
<feature type="compositionally biased region" description="Basic and acidic residues" evidence="2">
    <location>
        <begin position="887"/>
        <end position="897"/>
    </location>
</feature>
<feature type="region of interest" description="Disordered" evidence="2">
    <location>
        <begin position="308"/>
        <end position="328"/>
    </location>
</feature>
<feature type="region of interest" description="Disordered" evidence="2">
    <location>
        <begin position="2809"/>
        <end position="2843"/>
    </location>
</feature>
<feature type="compositionally biased region" description="Low complexity" evidence="2">
    <location>
        <begin position="386"/>
        <end position="395"/>
    </location>
</feature>
<feature type="region of interest" description="Disordered" evidence="2">
    <location>
        <begin position="495"/>
        <end position="516"/>
    </location>
</feature>
<dbReference type="GO" id="GO:0005509">
    <property type="term" value="F:calcium ion binding"/>
    <property type="evidence" value="ECO:0007669"/>
    <property type="project" value="InterPro"/>
</dbReference>
<evidence type="ECO:0000256" key="2">
    <source>
        <dbReference type="SAM" id="MobiDB-lite"/>
    </source>
</evidence>
<dbReference type="InterPro" id="IPR011992">
    <property type="entry name" value="EF-hand-dom_pair"/>
</dbReference>
<organism evidence="4">
    <name type="scientific">Emiliania huxleyi</name>
    <name type="common">Coccolithophore</name>
    <name type="synonym">Pontosphaera huxleyi</name>
    <dbReference type="NCBI Taxonomy" id="2903"/>
    <lineage>
        <taxon>Eukaryota</taxon>
        <taxon>Haptista</taxon>
        <taxon>Haptophyta</taxon>
        <taxon>Prymnesiophyceae</taxon>
        <taxon>Isochrysidales</taxon>
        <taxon>Noelaerhabdaceae</taxon>
        <taxon>Emiliania</taxon>
    </lineage>
</organism>
<dbReference type="EMBL" id="HBIR01051350">
    <property type="protein sequence ID" value="CAE0587041.1"/>
    <property type="molecule type" value="Transcribed_RNA"/>
</dbReference>
<proteinExistence type="predicted"/>
<reference evidence="4" key="1">
    <citation type="submission" date="2021-01" db="EMBL/GenBank/DDBJ databases">
        <authorList>
            <person name="Corre E."/>
            <person name="Pelletier E."/>
            <person name="Niang G."/>
            <person name="Scheremetjew M."/>
            <person name="Finn R."/>
            <person name="Kale V."/>
            <person name="Holt S."/>
            <person name="Cochrane G."/>
            <person name="Meng A."/>
            <person name="Brown T."/>
            <person name="Cohen L."/>
        </authorList>
    </citation>
    <scope>NUCLEOTIDE SEQUENCE</scope>
    <source>
        <strain evidence="4">379</strain>
    </source>
</reference>
<evidence type="ECO:0000256" key="1">
    <source>
        <dbReference type="ARBA" id="ARBA00022837"/>
    </source>
</evidence>
<feature type="region of interest" description="Disordered" evidence="2">
    <location>
        <begin position="1713"/>
        <end position="1744"/>
    </location>
</feature>
<feature type="compositionally biased region" description="Basic and acidic residues" evidence="2">
    <location>
        <begin position="2822"/>
        <end position="2837"/>
    </location>
</feature>
<sequence>MATARFQAEWSSLRASAARRGPAALKAPLKQRLLSLLRDNRAQLSPLIYERALLDTGALLVGLGEYTAAQRECFEPIARLAAAAKLAAGGDGAYEMGATADYGAVECELHALTARDPGLLKSASASVLSSLLERARAAMARCVPHESLYWVVFNGSVLIYRLCRHALSPARASLAVPHLAYCALALEGIVPLLQPRFVAWRTRVYVTLCHAYEATGATAGALRAAEHGLAQVDRLWRLEEMSPTARPPPDRPQRPELVAARRTMRALRLKYSGASALGEPVADLFGGAVADQLEGLLELASDVKRETRLVPTASSEGDKTDSPRSTLATEARTLLFTIASPLVMAMDAPARHAAREEASFNSKGAEEAPDGEAVGEGGLEPSASSGEDPAGAGDPIDGGGPSEAAALAEAATLAAEVLPLELQVSIVQEAFSNGEWDTFDRLLPPSIARADAALDPASTRAASTLDAVPLTTAVSSGDAHAAATQTFGAQALLGGETQGEAPSDNRPRTASATDDERVDETIVELWGWLQLLGAVRALDAAAGGSAEESAALLRLARLLEACRSRPLSVAIDARPDEFGDAALLLWQAVKPALASADAVSAAQAALPAPPPQPRLAHKRLKVRLRPKSQAAGARLVEALRDVVAREPALSYVPHADGSVMLLATSPAGRSSGAGELSLRIACDRLVEQLGDGLEVGTVLAPAKGGRLQTTPDDGDTGETGEGEVGGRDGELSQAELLEVLQATFWTLARARLPDAQLKATVALRLVAIQNAEGAHSDAVSSCRMALADIASARSRMIVDLAESTVEGEPSASALTVLQPPGGRPFTSAVDRLQLALSCLQVDLYVWLFRSELALALGKSDIAARRRHERVRAAQLKRRAQQDIYGRQWDRDRRREAAEDAAPADRPAHAAAREAQLLSEFAHNPYAKALLLIEMAAYREDSEEREGILHRASSALEAAGQDEESMISAASPANPERARSATQQPPPPPRPQLVYRTSSEICVRPQPGPVPRRGRPPVYAAIFAKVAAAGTSVSLNNNEFAGSGEMVPLEAEARRMLNGTVTLSALPENTPIILASAAYDEGKTLLGGIGHSSVPVLTAHPLPRALEWSYLARAAAQLDVPAVSRRAAAEVIAQFVEMGAPAERWEQSPMLCWRLASPRVAHSAPVELRAAAQALLLDARQRALAEGSASGGLRKQIEALRRAQLQVMAVQLALAASDPALAATAVQASFNTLAPLLRETQRSPVLVQPIACCLAALSLLPREAFASVDRAAMVAHLGFEGARLAAEWRLPGLVGQLPQVAKSVLAAPDETAAPTGMGASEDGGAEALVRSLFEEWLASQQGGSTAAEEVAGVEQPAVRIARALAKSADSAAAIVAEMAQEAPDRGQMLRFAVMISERRLNESPSKETGEMVVEAVRSAAEAARRFCLFAPLSESTAAARASLAVSAAADEQEEVGAEAAKAALRASTLASLLCAAWRFVKERRTARRERAACLPWLAQARLTLARCAAIAFDSNSGGADAAAEGQQAADAGEGGEGGENDAVRRVFGEFDKDGSGLIDVLELKPALLLLGIEADYGETRAVLTRYDADGGGTLDVTEFAALVAELQQGKAPDPKLSEGTDVLVECSRCATLALRAQCPVLLLKAAVMLLNFHATLPAGALVASAFEGFEEYPRPKGEPNPPDKPPALPPAAWKPLVRAAEAVLHLASAMRDGKPLAGADPTSRGLAAASPLTEAERPDDESSVAETLALGPRRWFEERDASGDTTSLDFGWMLGLARAALRSTQLARVWRRQEALMLHADAVTDGRFSAALLPFLAQAQQKLHASKWADGEPVAVVAQRAEHAKSCKTPGEAALAACRRRRHEAIPPGTAPGELPEADVMGALLRSYGECASLCRQREDGALVEALVEMGELRLRSGQPKQAIEAWRQALDSTFGTLDVVSSWRDALATARDLGVAQRGRALALCSAMALHSPRRQLGARLDCALFAASLSLSLYGGAVAHPVRAVDFAGYRVRELWAGSEAFEPYAFTTLRLLDGLQGAVVALLEYGMALQALPLTALYMHIASGVCRDSEHYLAAQTLAIEACAEAGQIHHAMCGLAAAYRGTNRPVGALQPTGASKPEEPLAYACHEPPSSAANSLAIETVLELVPASDAVELADVLLLTRLDLARVGTLLCVSEHGGAACGGAAPDLLAACEEKLNAVTQALAETTDAGSGEDAARSEAAASIACRSRALRARLQRQRGLLSSVVSELAEAMATAQAAAAVAQPTSSFSVPPYVQLSPSRWLGLRLELAEAALAQGQLEACDDQLALGATEAEAARDTVATRRISLTRSMLLAARGEPQPAVSDLEKWLASTSSDDEALLRESAAAAAHLSALKLTIGGLSGGLTVGAAARASVVLLRRAVDLLSTSAVDHGMLSTERWPCLEQAVPPGQSGAVDALPSLRNCYSPLLSPLLEARVALAEALATAHATAGPSVEATAELGLAESLLPFLLHPRPSVVGRLHALRGRQARQRAQSTVDGGWLTAAWGGEVTAEADLAADPPEYDATGEAAEARRHLLVALAAQREGQVGEEQQAAVLLELALLFGAKLAPEAEAAHINAAAACVLAAEASSRARRAILEQLPALPSAPLTEALPPPIADLLGVAASDAEASRTLLHLLATMTREREMPRSDAAGHERLLHTLRSHLTSVHPPFAQALPATVPPLPDLKPVFKPGFVCVQWHVATDERTSMLFVLHRPSETGDGAVVGGLPLPAGALFATREALARAVLELEEAATLPASRPPSLADAPAAATAAAIGSVAKLLCTARGAEPPPPSQPLAKEEADGGGGDGERRGAPPLGTEAVTRLAALFDGRMGGSVEDERICGWLRPLLGVV</sequence>
<dbReference type="Gene3D" id="1.10.238.10">
    <property type="entry name" value="EF-hand"/>
    <property type="match status" value="1"/>
</dbReference>
<dbReference type="InterPro" id="IPR018247">
    <property type="entry name" value="EF_Hand_1_Ca_BS"/>
</dbReference>
<dbReference type="PROSITE" id="PS50222">
    <property type="entry name" value="EF_HAND_2"/>
    <property type="match status" value="2"/>
</dbReference>
<dbReference type="Pfam" id="PF14858">
    <property type="entry name" value="CFAP54_N"/>
    <property type="match status" value="1"/>
</dbReference>
<evidence type="ECO:0000313" key="4">
    <source>
        <dbReference type="EMBL" id="CAE0587041.1"/>
    </source>
</evidence>
<feature type="domain" description="EF-hand" evidence="3">
    <location>
        <begin position="1573"/>
        <end position="1608"/>
    </location>
</feature>
<feature type="region of interest" description="Disordered" evidence="2">
    <location>
        <begin position="354"/>
        <end position="404"/>
    </location>
</feature>
<dbReference type="InterPro" id="IPR027912">
    <property type="entry name" value="CFAP54"/>
</dbReference>
<evidence type="ECO:0000259" key="3">
    <source>
        <dbReference type="PROSITE" id="PS50222"/>
    </source>
</evidence>
<dbReference type="PROSITE" id="PS00018">
    <property type="entry name" value="EF_HAND_1"/>
    <property type="match status" value="2"/>
</dbReference>
<dbReference type="SMART" id="SM00054">
    <property type="entry name" value="EFh"/>
    <property type="match status" value="2"/>
</dbReference>
<accession>A0A7S3TM94</accession>
<name>A0A7S3TM94_EMIHU</name>
<protein>
    <recommendedName>
        <fullName evidence="3">EF-hand domain-containing protein</fullName>
    </recommendedName>
</protein>
<feature type="compositionally biased region" description="Acidic residues" evidence="2">
    <location>
        <begin position="712"/>
        <end position="721"/>
    </location>
</feature>
<dbReference type="InterPro" id="IPR002048">
    <property type="entry name" value="EF_hand_dom"/>
</dbReference>
<dbReference type="GO" id="GO:0060271">
    <property type="term" value="P:cilium assembly"/>
    <property type="evidence" value="ECO:0007669"/>
    <property type="project" value="TreeGrafter"/>
</dbReference>
<dbReference type="CDD" id="cd00051">
    <property type="entry name" value="EFh"/>
    <property type="match status" value="1"/>
</dbReference>
<feature type="region of interest" description="Disordered" evidence="2">
    <location>
        <begin position="702"/>
        <end position="727"/>
    </location>
</feature>
<dbReference type="PANTHER" id="PTHR33487">
    <property type="entry name" value="CILIA- AND FLAGELLA-ASSOCIATED PROTEIN 54"/>
    <property type="match status" value="1"/>
</dbReference>
<feature type="domain" description="EF-hand" evidence="3">
    <location>
        <begin position="1537"/>
        <end position="1572"/>
    </location>
</feature>